<gene>
    <name evidence="2" type="ORF">ACFQGD_08430</name>
</gene>
<evidence type="ECO:0000313" key="3">
    <source>
        <dbReference type="Proteomes" id="UP001596337"/>
    </source>
</evidence>
<dbReference type="RefSeq" id="WP_345394754.1">
    <property type="nucleotide sequence ID" value="NZ_BAABLA010000022.1"/>
</dbReference>
<evidence type="ECO:0000313" key="2">
    <source>
        <dbReference type="EMBL" id="MFC6867173.1"/>
    </source>
</evidence>
<keyword evidence="3" id="KW-1185">Reference proteome</keyword>
<dbReference type="InterPro" id="IPR007278">
    <property type="entry name" value="DUF397"/>
</dbReference>
<dbReference type="Pfam" id="PF04149">
    <property type="entry name" value="DUF397"/>
    <property type="match status" value="2"/>
</dbReference>
<protein>
    <submittedName>
        <fullName evidence="2">DUF397 domain-containing protein</fullName>
    </submittedName>
</protein>
<sequence length="132" mass="13710">MTSNETSATRRDRPAGVWFKSTFSNPNGNECVEVFIDTGLVHLRDSKDCGAGPVLSIPAGDWPTLLDEVAGRAPAGANTAVQIMIDADGGASICARDTSGPILSYTPGEWSAFVAGVRNAEFDLPGAEVLAA</sequence>
<dbReference type="Proteomes" id="UP001596337">
    <property type="component" value="Unassembled WGS sequence"/>
</dbReference>
<comment type="caution">
    <text evidence="2">The sequence shown here is derived from an EMBL/GenBank/DDBJ whole genome shotgun (WGS) entry which is preliminary data.</text>
</comment>
<name>A0ABW2BX84_9PSEU</name>
<feature type="domain" description="DUF397" evidence="1">
    <location>
        <begin position="79"/>
        <end position="118"/>
    </location>
</feature>
<proteinExistence type="predicted"/>
<organism evidence="2 3">
    <name type="scientific">Haloechinothrix salitolerans</name>
    <dbReference type="NCBI Taxonomy" id="926830"/>
    <lineage>
        <taxon>Bacteria</taxon>
        <taxon>Bacillati</taxon>
        <taxon>Actinomycetota</taxon>
        <taxon>Actinomycetes</taxon>
        <taxon>Pseudonocardiales</taxon>
        <taxon>Pseudonocardiaceae</taxon>
        <taxon>Haloechinothrix</taxon>
    </lineage>
</organism>
<accession>A0ABW2BX84</accession>
<feature type="domain" description="DUF397" evidence="1">
    <location>
        <begin position="17"/>
        <end position="69"/>
    </location>
</feature>
<evidence type="ECO:0000259" key="1">
    <source>
        <dbReference type="Pfam" id="PF04149"/>
    </source>
</evidence>
<reference evidence="3" key="1">
    <citation type="journal article" date="2019" name="Int. J. Syst. Evol. Microbiol.">
        <title>The Global Catalogue of Microorganisms (GCM) 10K type strain sequencing project: providing services to taxonomists for standard genome sequencing and annotation.</title>
        <authorList>
            <consortium name="The Broad Institute Genomics Platform"/>
            <consortium name="The Broad Institute Genome Sequencing Center for Infectious Disease"/>
            <person name="Wu L."/>
            <person name="Ma J."/>
        </authorList>
    </citation>
    <scope>NUCLEOTIDE SEQUENCE [LARGE SCALE GENOMIC DNA]</scope>
    <source>
        <strain evidence="3">KCTC 32255</strain>
    </source>
</reference>
<dbReference type="EMBL" id="JBHSXX010000001">
    <property type="protein sequence ID" value="MFC6867173.1"/>
    <property type="molecule type" value="Genomic_DNA"/>
</dbReference>